<gene>
    <name evidence="2" type="ORF">MTR67_037021</name>
</gene>
<dbReference type="Proteomes" id="UP001234989">
    <property type="component" value="Chromosome 8"/>
</dbReference>
<dbReference type="EMBL" id="CP133619">
    <property type="protein sequence ID" value="WMV43636.1"/>
    <property type="molecule type" value="Genomic_DNA"/>
</dbReference>
<sequence>MFINMSKFLVYLLVCISLHACSARPLASVDDKENKILLSSKEVTIMTSDTSKTEGRIIMSEDIGKDDGKLMWKKTSIVARNQLDDEENKGNKVEISFHEGAQVKISRRESRLMLESPLSTQHEEEAVNSIEKELVEDVVVMDYAQPHRKPPIHNTKH</sequence>
<dbReference type="PANTHER" id="PTHR34961">
    <property type="entry name" value="TRANSMEMBRANE PROTEIN"/>
    <property type="match status" value="1"/>
</dbReference>
<dbReference type="InterPro" id="IPR053313">
    <property type="entry name" value="RGF"/>
</dbReference>
<name>A0AAF0ZLI5_SOLVR</name>
<dbReference type="PANTHER" id="PTHR34961:SF7">
    <property type="entry name" value="TRANSMEMBRANE PROTEIN"/>
    <property type="match status" value="1"/>
</dbReference>
<keyword evidence="3" id="KW-1185">Reference proteome</keyword>
<feature type="chain" id="PRO_5042166174" evidence="1">
    <location>
        <begin position="24"/>
        <end position="157"/>
    </location>
</feature>
<keyword evidence="1" id="KW-0732">Signal</keyword>
<evidence type="ECO:0000313" key="3">
    <source>
        <dbReference type="Proteomes" id="UP001234989"/>
    </source>
</evidence>
<reference evidence="2" key="1">
    <citation type="submission" date="2023-08" db="EMBL/GenBank/DDBJ databases">
        <title>A de novo genome assembly of Solanum verrucosum Schlechtendal, a Mexican diploid species geographically isolated from the other diploid A-genome species in potato relatives.</title>
        <authorList>
            <person name="Hosaka K."/>
        </authorList>
    </citation>
    <scope>NUCLEOTIDE SEQUENCE</scope>
    <source>
        <tissue evidence="2">Young leaves</tissue>
    </source>
</reference>
<organism evidence="2 3">
    <name type="scientific">Solanum verrucosum</name>
    <dbReference type="NCBI Taxonomy" id="315347"/>
    <lineage>
        <taxon>Eukaryota</taxon>
        <taxon>Viridiplantae</taxon>
        <taxon>Streptophyta</taxon>
        <taxon>Embryophyta</taxon>
        <taxon>Tracheophyta</taxon>
        <taxon>Spermatophyta</taxon>
        <taxon>Magnoliopsida</taxon>
        <taxon>eudicotyledons</taxon>
        <taxon>Gunneridae</taxon>
        <taxon>Pentapetalae</taxon>
        <taxon>asterids</taxon>
        <taxon>lamiids</taxon>
        <taxon>Solanales</taxon>
        <taxon>Solanaceae</taxon>
        <taxon>Solanoideae</taxon>
        <taxon>Solaneae</taxon>
        <taxon>Solanum</taxon>
    </lineage>
</organism>
<evidence type="ECO:0000256" key="1">
    <source>
        <dbReference type="SAM" id="SignalP"/>
    </source>
</evidence>
<feature type="signal peptide" evidence="1">
    <location>
        <begin position="1"/>
        <end position="23"/>
    </location>
</feature>
<protein>
    <submittedName>
        <fullName evidence="2">Uncharacterized protein</fullName>
    </submittedName>
</protein>
<dbReference type="AlphaFoldDB" id="A0AAF0ZLI5"/>
<accession>A0AAF0ZLI5</accession>
<evidence type="ECO:0000313" key="2">
    <source>
        <dbReference type="EMBL" id="WMV43636.1"/>
    </source>
</evidence>
<proteinExistence type="predicted"/>